<proteinExistence type="predicted"/>
<dbReference type="InterPro" id="IPR034154">
    <property type="entry name" value="TOPRIM_DnaG/twinkle"/>
</dbReference>
<dbReference type="InterPro" id="IPR027417">
    <property type="entry name" value="P-loop_NTPase"/>
</dbReference>
<organism evidence="3 4">
    <name type="scientific">Vreelandella azerica</name>
    <dbReference type="NCBI Taxonomy" id="2732867"/>
    <lineage>
        <taxon>Bacteria</taxon>
        <taxon>Pseudomonadati</taxon>
        <taxon>Pseudomonadota</taxon>
        <taxon>Gammaproteobacteria</taxon>
        <taxon>Oceanospirillales</taxon>
        <taxon>Halomonadaceae</taxon>
        <taxon>Vreelandella</taxon>
    </lineage>
</organism>
<name>A0A7Y3TZ71_9GAMM</name>
<dbReference type="Pfam" id="PF02399">
    <property type="entry name" value="Herpes_ori_bp"/>
    <property type="match status" value="1"/>
</dbReference>
<dbReference type="AlphaFoldDB" id="A0A7Y3TZ71"/>
<evidence type="ECO:0000256" key="1">
    <source>
        <dbReference type="SAM" id="MobiDB-lite"/>
    </source>
</evidence>
<accession>A0A7Y3TZ71</accession>
<dbReference type="PANTHER" id="PTHR34985:SF1">
    <property type="entry name" value="SLR0554 PROTEIN"/>
    <property type="match status" value="1"/>
</dbReference>
<evidence type="ECO:0000313" key="3">
    <source>
        <dbReference type="EMBL" id="NOG32873.1"/>
    </source>
</evidence>
<dbReference type="Proteomes" id="UP000588806">
    <property type="component" value="Unassembled WGS sequence"/>
</dbReference>
<evidence type="ECO:0000259" key="2">
    <source>
        <dbReference type="Pfam" id="PF02399"/>
    </source>
</evidence>
<sequence>MTTSIDFAGLIEPVALELLGEPTSKRGNRWRWGSKGSFSADMQAATWYDHEAGEGGGVLALIERETGINDRAGQLNWLSSHDLIDTLGTPSEAPSDDETAAKRQQRESEKAHRQAALEAEQVENQAKAAERARWLWSNCKALSADHPYLLLKGIDPTGLGLRQHPSGALVVPMFDPNGTLVNLQFISSDGEKRFLTDGRKQGCHTPIGTDNGQGRVFVEGYATGYTAHQATGKQAIIAFDAGNLAPVTASMARPGDVVAADNDNAVKTSHRFGKRLDSYGTGHKAAMATGLPFYLPPTPGTDFNDLGTEATRAIFDAAPVSATPVFDAWKLAPDDLKGTKADSWFTTLSKAATPQAAACIARAIADRLSLTAPARATVAELRQLIEAASPAGMLHPATLDSIAGRIDHIMQTYRQPAALKTVMMSPDAKAAHRVENVTALPMLAPTDYQGVIVVRAPMAAGKTQKIGRPLAEWATENSYRFIGICHRRSLVREMASRLTLEHYGDVDTGTAWAANGLATCLPSICRPDHAPLIDNARVVFIDEIAQTLDFMESSVCRTGQHNNRDVYERLSQIVADADCVVVTDAGVNDRVLNFLEQCRPGEQFRIIEMQAPKKAGIRATFASGQDEGAAHVIGECLEELANNGRVWLACESKHRAAAIGTLIEQHDPTLRVLTVHADNAGNRRQHDFMANPETESLNYDVVIASPVISSGISIEHRDHEETHFTLGAFIGNGNSITPADAAQMLRRVRYLTRFAIGLLPNTKVGQQHPDAILKAAETAARIEGNHAPATGFDALVADIRASHANAKADFAAALLWQLEAAGWELSRATNVDNAYIDALRQVQADMRDHHREALKAAPILTDDEADALNRNTKRTELQSIMLEAHRLRRGLGLIGQPLTDKAIDFWDDGRAARQLDRFDAFRGIVPNHDDSITPITQRRYLTACARAYGWLFENIDTTEAGWLTPDVAELVLDRIMQHRHLLAHLGIVPRKFGKFMITKDGKLIPMKRPERPVKVVSDVLALAGLSIKAKRRRCDTTGVNTLGNSTGSVTPKASKQQKGNPIIRVYSITQESHETMRFWADSRNAARKVVSVDTTPRLTKDGKAALVAEMRETVEPLRRAVRRSLASGFANGEEAKRPLRHMRLRPREAVSV</sequence>
<dbReference type="InterPro" id="IPR003450">
    <property type="entry name" value="Replication_origin-bd"/>
</dbReference>
<keyword evidence="4" id="KW-1185">Reference proteome</keyword>
<evidence type="ECO:0000313" key="4">
    <source>
        <dbReference type="Proteomes" id="UP000588806"/>
    </source>
</evidence>
<dbReference type="NCBIfam" id="NF042913">
    <property type="entry name" value="CyRepA1"/>
    <property type="match status" value="1"/>
</dbReference>
<dbReference type="EMBL" id="JABFHI010000013">
    <property type="protein sequence ID" value="NOG32873.1"/>
    <property type="molecule type" value="Genomic_DNA"/>
</dbReference>
<dbReference type="InterPro" id="IPR049996">
    <property type="entry name" value="Slr7037-like"/>
</dbReference>
<dbReference type="RefSeq" id="WP_171703330.1">
    <property type="nucleotide sequence ID" value="NZ_JABFHI010000013.1"/>
</dbReference>
<feature type="domain" description="Replication origin-binding protein" evidence="2">
    <location>
        <begin position="445"/>
        <end position="608"/>
    </location>
</feature>
<dbReference type="CDD" id="cd01029">
    <property type="entry name" value="TOPRIM_primases"/>
    <property type="match status" value="1"/>
</dbReference>
<feature type="region of interest" description="Disordered" evidence="1">
    <location>
        <begin position="86"/>
        <end position="124"/>
    </location>
</feature>
<dbReference type="GO" id="GO:0003688">
    <property type="term" value="F:DNA replication origin binding"/>
    <property type="evidence" value="ECO:0007669"/>
    <property type="project" value="InterPro"/>
</dbReference>
<reference evidence="3 4" key="1">
    <citation type="submission" date="2020-05" db="EMBL/GenBank/DDBJ databases">
        <authorList>
            <person name="Ruan W."/>
            <person name="Jeon C.O."/>
            <person name="Chun B.H."/>
        </authorList>
    </citation>
    <scope>NUCLEOTIDE SEQUENCE [LARGE SCALE GENOMIC DNA]</scope>
    <source>
        <strain evidence="3 4">TBZ9</strain>
    </source>
</reference>
<dbReference type="PANTHER" id="PTHR34985">
    <property type="entry name" value="SLR0554 PROTEIN"/>
    <property type="match status" value="1"/>
</dbReference>
<dbReference type="SUPFAM" id="SSF52540">
    <property type="entry name" value="P-loop containing nucleoside triphosphate hydrolases"/>
    <property type="match status" value="1"/>
</dbReference>
<protein>
    <recommendedName>
        <fullName evidence="2">Replication origin-binding protein domain-containing protein</fullName>
    </recommendedName>
</protein>
<dbReference type="GO" id="GO:0006260">
    <property type="term" value="P:DNA replication"/>
    <property type="evidence" value="ECO:0007669"/>
    <property type="project" value="InterPro"/>
</dbReference>
<reference evidence="3 4" key="2">
    <citation type="submission" date="2020-06" db="EMBL/GenBank/DDBJ databases">
        <title>Halomonas songnenensis sp. nov., a moderately halophilic bacterium isolated from saline and alkaline soils.</title>
        <authorList>
            <person name="Jiang J."/>
            <person name="Pan Y."/>
        </authorList>
    </citation>
    <scope>NUCLEOTIDE SEQUENCE [LARGE SCALE GENOMIC DNA]</scope>
    <source>
        <strain evidence="3 4">TBZ9</strain>
    </source>
</reference>
<feature type="compositionally biased region" description="Basic and acidic residues" evidence="1">
    <location>
        <begin position="99"/>
        <end position="112"/>
    </location>
</feature>
<gene>
    <name evidence="3" type="ORF">HLB35_15875</name>
</gene>
<comment type="caution">
    <text evidence="3">The sequence shown here is derived from an EMBL/GenBank/DDBJ whole genome shotgun (WGS) entry which is preliminary data.</text>
</comment>
<dbReference type="GO" id="GO:0005524">
    <property type="term" value="F:ATP binding"/>
    <property type="evidence" value="ECO:0007669"/>
    <property type="project" value="InterPro"/>
</dbReference>